<dbReference type="Pfam" id="PF16036">
    <property type="entry name" value="Chalcone_3"/>
    <property type="match status" value="1"/>
</dbReference>
<evidence type="ECO:0000259" key="2">
    <source>
        <dbReference type="Pfam" id="PF16036"/>
    </source>
</evidence>
<dbReference type="AlphaFoldDB" id="A0A6I1HYB6"/>
<feature type="chain" id="PRO_5026255428" description="Chalcone isomerase domain-containing protein" evidence="1">
    <location>
        <begin position="20"/>
        <end position="184"/>
    </location>
</feature>
<comment type="caution">
    <text evidence="3">The sequence shown here is derived from an EMBL/GenBank/DDBJ whole genome shotgun (WGS) entry which is preliminary data.</text>
</comment>
<dbReference type="RefSeq" id="WP_152283794.1">
    <property type="nucleotide sequence ID" value="NZ_WFLI01000023.1"/>
</dbReference>
<dbReference type="EMBL" id="WFLI01000023">
    <property type="protein sequence ID" value="KAB8063352.1"/>
    <property type="molecule type" value="Genomic_DNA"/>
</dbReference>
<evidence type="ECO:0000313" key="4">
    <source>
        <dbReference type="Proteomes" id="UP000468717"/>
    </source>
</evidence>
<evidence type="ECO:0000313" key="3">
    <source>
        <dbReference type="EMBL" id="KAB8063352.1"/>
    </source>
</evidence>
<proteinExistence type="predicted"/>
<dbReference type="InterPro" id="IPR016087">
    <property type="entry name" value="Chalcone_isomerase"/>
</dbReference>
<keyword evidence="4" id="KW-1185">Reference proteome</keyword>
<evidence type="ECO:0000256" key="1">
    <source>
        <dbReference type="SAM" id="SignalP"/>
    </source>
</evidence>
<name>A0A6I1HYB6_9BURK</name>
<keyword evidence="1" id="KW-0732">Signal</keyword>
<sequence length="184" mass="20063">MRRLLVLFCLSFFMSGASAQAAPPAFVAADVPDARLAGEGEYTWFGMRIYRAQLWVGAQGYQGAASATAPFVLELRYARSLDGKKIAEASYEQMQKIGAGTPEQRLAWLATMQRIFPDVKEDQRIAGAYRAGIAPGVRFYLDGKVLADVSDGDFARAFFAIWLSPDTTAPKLRGALLQHAAPLP</sequence>
<organism evidence="3 4">
    <name type="scientific">Janthinobacterium violaceinigrum</name>
    <dbReference type="NCBI Taxonomy" id="2654252"/>
    <lineage>
        <taxon>Bacteria</taxon>
        <taxon>Pseudomonadati</taxon>
        <taxon>Pseudomonadota</taxon>
        <taxon>Betaproteobacteria</taxon>
        <taxon>Burkholderiales</taxon>
        <taxon>Oxalobacteraceae</taxon>
        <taxon>Janthinobacterium</taxon>
    </lineage>
</organism>
<dbReference type="Proteomes" id="UP000468717">
    <property type="component" value="Unassembled WGS sequence"/>
</dbReference>
<feature type="signal peptide" evidence="1">
    <location>
        <begin position="1"/>
        <end position="19"/>
    </location>
</feature>
<gene>
    <name evidence="3" type="ORF">GCN75_18810</name>
</gene>
<feature type="domain" description="Chalcone isomerase" evidence="2">
    <location>
        <begin position="35"/>
        <end position="177"/>
    </location>
</feature>
<reference evidence="3 4" key="1">
    <citation type="submission" date="2019-10" db="EMBL/GenBank/DDBJ databases">
        <title>Three novel species isolated from a subtropical stream in China.</title>
        <authorList>
            <person name="Lu H."/>
        </authorList>
    </citation>
    <scope>NUCLEOTIDE SEQUENCE [LARGE SCALE GENOMIC DNA]</scope>
    <source>
        <strain evidence="3 4">FT13W</strain>
    </source>
</reference>
<protein>
    <recommendedName>
        <fullName evidence="2">Chalcone isomerase domain-containing protein</fullName>
    </recommendedName>
</protein>
<accession>A0A6I1HYB6</accession>